<protein>
    <submittedName>
        <fullName evidence="2">Uncharacterized protein</fullName>
    </submittedName>
</protein>
<evidence type="ECO:0000313" key="1">
    <source>
        <dbReference type="Proteomes" id="UP000887565"/>
    </source>
</evidence>
<dbReference type="WBParaSite" id="nRc.2.0.1.t45788-RA">
    <property type="protein sequence ID" value="nRc.2.0.1.t45788-RA"/>
    <property type="gene ID" value="nRc.2.0.1.g45788"/>
</dbReference>
<proteinExistence type="predicted"/>
<sequence length="67" mass="7652">MLVENAKTVPRTLKPGNIRLRAGFYSTIFLTGPSTASRQIKLSREQFLKKRKNLEECGKKNLFNTNP</sequence>
<dbReference type="Proteomes" id="UP000887565">
    <property type="component" value="Unplaced"/>
</dbReference>
<dbReference type="AlphaFoldDB" id="A0A915L5J1"/>
<keyword evidence="1" id="KW-1185">Reference proteome</keyword>
<reference evidence="2" key="1">
    <citation type="submission" date="2022-11" db="UniProtKB">
        <authorList>
            <consortium name="WormBaseParasite"/>
        </authorList>
    </citation>
    <scope>IDENTIFICATION</scope>
</reference>
<name>A0A915L5J1_ROMCU</name>
<organism evidence="1 2">
    <name type="scientific">Romanomermis culicivorax</name>
    <name type="common">Nematode worm</name>
    <dbReference type="NCBI Taxonomy" id="13658"/>
    <lineage>
        <taxon>Eukaryota</taxon>
        <taxon>Metazoa</taxon>
        <taxon>Ecdysozoa</taxon>
        <taxon>Nematoda</taxon>
        <taxon>Enoplea</taxon>
        <taxon>Dorylaimia</taxon>
        <taxon>Mermithida</taxon>
        <taxon>Mermithoidea</taxon>
        <taxon>Mermithidae</taxon>
        <taxon>Romanomermis</taxon>
    </lineage>
</organism>
<accession>A0A915L5J1</accession>
<evidence type="ECO:0000313" key="2">
    <source>
        <dbReference type="WBParaSite" id="nRc.2.0.1.t45788-RA"/>
    </source>
</evidence>